<dbReference type="EMBL" id="LGSI01000066">
    <property type="protein sequence ID" value="OCR22811.1"/>
    <property type="molecule type" value="Genomic_DNA"/>
</dbReference>
<name>A0A1C7YYR4_PSESX</name>
<dbReference type="OrthoDB" id="6810874at2"/>
<dbReference type="SUPFAM" id="SSF47345">
    <property type="entry name" value="Colicin E immunity proteins"/>
    <property type="match status" value="1"/>
</dbReference>
<evidence type="ECO:0000256" key="1">
    <source>
        <dbReference type="ARBA" id="ARBA00009346"/>
    </source>
</evidence>
<dbReference type="Proteomes" id="UP000093104">
    <property type="component" value="Unassembled WGS sequence"/>
</dbReference>
<dbReference type="Gene3D" id="1.10.1200.20">
    <property type="entry name" value="Colicin E immunity protein"/>
    <property type="match status" value="1"/>
</dbReference>
<dbReference type="CDD" id="cd16363">
    <property type="entry name" value="Col_Im_like"/>
    <property type="match status" value="1"/>
</dbReference>
<organism evidence="3 4">
    <name type="scientific">Pseudomonas syringae</name>
    <dbReference type="NCBI Taxonomy" id="317"/>
    <lineage>
        <taxon>Bacteria</taxon>
        <taxon>Pseudomonadati</taxon>
        <taxon>Pseudomonadota</taxon>
        <taxon>Gammaproteobacteria</taxon>
        <taxon>Pseudomonadales</taxon>
        <taxon>Pseudomonadaceae</taxon>
        <taxon>Pseudomonas</taxon>
    </lineage>
</organism>
<protein>
    <submittedName>
        <fullName evidence="3">Colicin transporter</fullName>
    </submittedName>
</protein>
<dbReference type="InterPro" id="IPR035900">
    <property type="entry name" value="Colicin_E_sf"/>
</dbReference>
<keyword evidence="2" id="KW-0079">Bacteriocin immunity</keyword>
<evidence type="ECO:0000256" key="2">
    <source>
        <dbReference type="ARBA" id="ARBA00023025"/>
    </source>
</evidence>
<dbReference type="InterPro" id="IPR000290">
    <property type="entry name" value="Colicin_pyocin"/>
</dbReference>
<dbReference type="Pfam" id="PF01320">
    <property type="entry name" value="Colicin_Pyocin"/>
    <property type="match status" value="1"/>
</dbReference>
<accession>A0A1C7YYR4</accession>
<evidence type="ECO:0000313" key="3">
    <source>
        <dbReference type="EMBL" id="OCR22811.1"/>
    </source>
</evidence>
<dbReference type="PRINTS" id="PR01299">
    <property type="entry name" value="PYOCIN"/>
</dbReference>
<comment type="similarity">
    <text evidence="1">Belongs to the colicins ColE2/ColE8/ColE9 and pyocins S1/S2 family.</text>
</comment>
<proteinExistence type="inferred from homology"/>
<dbReference type="GO" id="GO:0015643">
    <property type="term" value="F:toxic substance binding"/>
    <property type="evidence" value="ECO:0007669"/>
    <property type="project" value="InterPro"/>
</dbReference>
<evidence type="ECO:0000313" key="4">
    <source>
        <dbReference type="Proteomes" id="UP000093104"/>
    </source>
</evidence>
<dbReference type="AlphaFoldDB" id="A0A1C7YYR4"/>
<reference evidence="3 4" key="1">
    <citation type="submission" date="2015-07" db="EMBL/GenBank/DDBJ databases">
        <title>Draft genome sequence of a diazotrophic, plant growth-promoting rhizobacterium of the Pseudomonas syringae complex.</title>
        <authorList>
            <person name="Patten C.L."/>
            <person name="Jeong H."/>
        </authorList>
    </citation>
    <scope>NUCLEOTIDE SEQUENCE [LARGE SCALE GENOMIC DNA]</scope>
    <source>
        <strain evidence="3 4">GR12-2</strain>
    </source>
</reference>
<gene>
    <name evidence="3" type="ORF">AFK24_22540</name>
</gene>
<comment type="caution">
    <text evidence="3">The sequence shown here is derived from an EMBL/GenBank/DDBJ whole genome shotgun (WGS) entry which is preliminary data.</text>
</comment>
<dbReference type="RefSeq" id="WP_065835331.1">
    <property type="nucleotide sequence ID" value="NZ_LGSI01000066.1"/>
</dbReference>
<dbReference type="GO" id="GO:0030153">
    <property type="term" value="P:bacteriocin immunity"/>
    <property type="evidence" value="ECO:0007669"/>
    <property type="project" value="UniProtKB-KW"/>
</dbReference>
<sequence length="85" mass="9805">MDEKTKLSDYTEHQFMKFIEAILDAETESQRDELLYHFKTVVPHPASTDLLFYPEDGADDSAEGVVRTIQEWCLANGHPGFKPRF</sequence>